<reference evidence="5" key="1">
    <citation type="submission" date="2019-07" db="EMBL/GenBank/DDBJ databases">
        <title>Chitinimonas sp. nov., isolated from Ny-Alesund, arctica soil.</title>
        <authorList>
            <person name="Xu Q."/>
            <person name="Peng F."/>
        </authorList>
    </citation>
    <scope>NUCLEOTIDE SEQUENCE [LARGE SCALE GENOMIC DNA]</scope>
    <source>
        <strain evidence="5">R3-44</strain>
    </source>
</reference>
<keyword evidence="5" id="KW-1185">Reference proteome</keyword>
<gene>
    <name evidence="4" type="ORF">FNU76_09840</name>
</gene>
<dbReference type="EMBL" id="CP041730">
    <property type="protein sequence ID" value="QDQ26641.1"/>
    <property type="molecule type" value="Genomic_DNA"/>
</dbReference>
<dbReference type="PANTHER" id="PTHR24113">
    <property type="entry name" value="RAN GTPASE-ACTIVATING PROTEIN 1"/>
    <property type="match status" value="1"/>
</dbReference>
<dbReference type="Pfam" id="PF13516">
    <property type="entry name" value="LRR_6"/>
    <property type="match status" value="3"/>
</dbReference>
<evidence type="ECO:0000256" key="1">
    <source>
        <dbReference type="ARBA" id="ARBA00022468"/>
    </source>
</evidence>
<keyword evidence="3" id="KW-0677">Repeat</keyword>
<dbReference type="RefSeq" id="WP_144278035.1">
    <property type="nucleotide sequence ID" value="NZ_CP041730.1"/>
</dbReference>
<keyword evidence="2" id="KW-0433">Leucine-rich repeat</keyword>
<dbReference type="KEGG" id="cari:FNU76_09840"/>
<dbReference type="GO" id="GO:0005829">
    <property type="term" value="C:cytosol"/>
    <property type="evidence" value="ECO:0007669"/>
    <property type="project" value="TreeGrafter"/>
</dbReference>
<dbReference type="SMART" id="SM00368">
    <property type="entry name" value="LRR_RI"/>
    <property type="match status" value="4"/>
</dbReference>
<proteinExistence type="predicted"/>
<dbReference type="Proteomes" id="UP000317550">
    <property type="component" value="Chromosome"/>
</dbReference>
<dbReference type="InterPro" id="IPR001611">
    <property type="entry name" value="Leu-rich_rpt"/>
</dbReference>
<dbReference type="Gene3D" id="3.80.10.10">
    <property type="entry name" value="Ribonuclease Inhibitor"/>
    <property type="match status" value="2"/>
</dbReference>
<dbReference type="InterPro" id="IPR032675">
    <property type="entry name" value="LRR_dom_sf"/>
</dbReference>
<evidence type="ECO:0000313" key="4">
    <source>
        <dbReference type="EMBL" id="QDQ26641.1"/>
    </source>
</evidence>
<dbReference type="GO" id="GO:0005096">
    <property type="term" value="F:GTPase activator activity"/>
    <property type="evidence" value="ECO:0007669"/>
    <property type="project" value="UniProtKB-KW"/>
</dbReference>
<organism evidence="4 5">
    <name type="scientific">Chitinimonas arctica</name>
    <dbReference type="NCBI Taxonomy" id="2594795"/>
    <lineage>
        <taxon>Bacteria</taxon>
        <taxon>Pseudomonadati</taxon>
        <taxon>Pseudomonadota</taxon>
        <taxon>Betaproteobacteria</taxon>
        <taxon>Neisseriales</taxon>
        <taxon>Chitinibacteraceae</taxon>
        <taxon>Chitinimonas</taxon>
    </lineage>
</organism>
<evidence type="ECO:0008006" key="6">
    <source>
        <dbReference type="Google" id="ProtNLM"/>
    </source>
</evidence>
<accession>A0A516SER9</accession>
<sequence length="232" mass="24915">MLATPSAIGSTQHFSLAPDRVVFTAQQNRELEALRENQPLLRLDWSGQQVSDAQVVVLVQALRGHTRIAQLDLGNNLITLRGACALADFLQHGTELEELVLAGNQLKDAGIRIIAGALKDTKLDSLDLANNQIGDDGAQALADVLLPQATSMKTLVRLNLCNNRIGDPGAKALLKLLEQKSPLAGLSCLSLDHNPISEPVVRAFIAQIARNQAQLGLPTAQMPLRECDCILA</sequence>
<dbReference type="GO" id="GO:0048471">
    <property type="term" value="C:perinuclear region of cytoplasm"/>
    <property type="evidence" value="ECO:0007669"/>
    <property type="project" value="TreeGrafter"/>
</dbReference>
<dbReference type="SUPFAM" id="SSF52047">
    <property type="entry name" value="RNI-like"/>
    <property type="match status" value="1"/>
</dbReference>
<name>A0A516SER9_9NEIS</name>
<dbReference type="AlphaFoldDB" id="A0A516SER9"/>
<evidence type="ECO:0000256" key="2">
    <source>
        <dbReference type="ARBA" id="ARBA00022614"/>
    </source>
</evidence>
<dbReference type="GO" id="GO:0031267">
    <property type="term" value="F:small GTPase binding"/>
    <property type="evidence" value="ECO:0007669"/>
    <property type="project" value="TreeGrafter"/>
</dbReference>
<protein>
    <recommendedName>
        <fullName evidence="6">Leucine-rich repeat domain-containing protein</fullName>
    </recommendedName>
</protein>
<evidence type="ECO:0000256" key="3">
    <source>
        <dbReference type="ARBA" id="ARBA00022737"/>
    </source>
</evidence>
<keyword evidence="1" id="KW-0343">GTPase activation</keyword>
<dbReference type="PANTHER" id="PTHR24113:SF12">
    <property type="entry name" value="RAN GTPASE-ACTIVATING PROTEIN 1"/>
    <property type="match status" value="1"/>
</dbReference>
<dbReference type="InterPro" id="IPR027038">
    <property type="entry name" value="RanGap"/>
</dbReference>
<dbReference type="GO" id="GO:0006913">
    <property type="term" value="P:nucleocytoplasmic transport"/>
    <property type="evidence" value="ECO:0007669"/>
    <property type="project" value="TreeGrafter"/>
</dbReference>
<evidence type="ECO:0000313" key="5">
    <source>
        <dbReference type="Proteomes" id="UP000317550"/>
    </source>
</evidence>